<keyword evidence="2" id="KW-1185">Reference proteome</keyword>
<comment type="caution">
    <text evidence="1">The sequence shown here is derived from an EMBL/GenBank/DDBJ whole genome shotgun (WGS) entry which is preliminary data.</text>
</comment>
<evidence type="ECO:0008006" key="3">
    <source>
        <dbReference type="Google" id="ProtNLM"/>
    </source>
</evidence>
<proteinExistence type="predicted"/>
<dbReference type="AlphaFoldDB" id="A0A6N7WQI3"/>
<name>A0A6N7WQI3_9FIRM</name>
<sequence length="66" mass="7507">MEKRKPNDLPPEQCLAVDTDTLCKLLCCGRHTAVQIGDLANARITMNTRVLWSVQRIKEYLYDISG</sequence>
<evidence type="ECO:0000313" key="1">
    <source>
        <dbReference type="EMBL" id="MSS92075.1"/>
    </source>
</evidence>
<dbReference type="Proteomes" id="UP000436047">
    <property type="component" value="Unassembled WGS sequence"/>
</dbReference>
<accession>A0A6N7WQI3</accession>
<reference evidence="1 2" key="1">
    <citation type="submission" date="2019-08" db="EMBL/GenBank/DDBJ databases">
        <title>In-depth cultivation of the pig gut microbiome towards novel bacterial diversity and tailored functional studies.</title>
        <authorList>
            <person name="Wylensek D."/>
            <person name="Hitch T.C.A."/>
            <person name="Clavel T."/>
        </authorList>
    </citation>
    <scope>NUCLEOTIDE SEQUENCE [LARGE SCALE GENOMIC DNA]</scope>
    <source>
        <strain evidence="1 2">WCA-389-WT-23B</strain>
    </source>
</reference>
<gene>
    <name evidence="1" type="ORF">FYJ45_28890</name>
</gene>
<dbReference type="EMBL" id="VUMI01000115">
    <property type="protein sequence ID" value="MSS92075.1"/>
    <property type="molecule type" value="Genomic_DNA"/>
</dbReference>
<evidence type="ECO:0000313" key="2">
    <source>
        <dbReference type="Proteomes" id="UP000436047"/>
    </source>
</evidence>
<organism evidence="1 2">
    <name type="scientific">Eisenbergiella porci</name>
    <dbReference type="NCBI Taxonomy" id="2652274"/>
    <lineage>
        <taxon>Bacteria</taxon>
        <taxon>Bacillati</taxon>
        <taxon>Bacillota</taxon>
        <taxon>Clostridia</taxon>
        <taxon>Lachnospirales</taxon>
        <taxon>Lachnospiraceae</taxon>
        <taxon>Eisenbergiella</taxon>
    </lineage>
</organism>
<protein>
    <recommendedName>
        <fullName evidence="3">DNA-binding protein</fullName>
    </recommendedName>
</protein>
<dbReference type="RefSeq" id="WP_003501914.1">
    <property type="nucleotide sequence ID" value="NZ_JAWYNF010000008.1"/>
</dbReference>
<dbReference type="GeneID" id="86056992"/>